<evidence type="ECO:0000313" key="8">
    <source>
        <dbReference type="EMBL" id="VDK18048.1"/>
    </source>
</evidence>
<dbReference type="PROSITE" id="PS00107">
    <property type="entry name" value="PROTEIN_KINASE_ATP"/>
    <property type="match status" value="1"/>
</dbReference>
<dbReference type="PRINTS" id="PR00109">
    <property type="entry name" value="TYRKINASE"/>
</dbReference>
<keyword evidence="6" id="KW-0812">Transmembrane</keyword>
<reference evidence="8 9" key="2">
    <citation type="submission" date="2018-11" db="EMBL/GenBank/DDBJ databases">
        <authorList>
            <consortium name="Pathogen Informatics"/>
        </authorList>
    </citation>
    <scope>NUCLEOTIDE SEQUENCE [LARGE SCALE GENOMIC DNA]</scope>
</reference>
<evidence type="ECO:0000259" key="7">
    <source>
        <dbReference type="PROSITE" id="PS50011"/>
    </source>
</evidence>
<dbReference type="Gene3D" id="1.10.510.10">
    <property type="entry name" value="Transferase(Phosphotransferase) domain 1"/>
    <property type="match status" value="1"/>
</dbReference>
<evidence type="ECO:0000256" key="5">
    <source>
        <dbReference type="PROSITE-ProRule" id="PRU10141"/>
    </source>
</evidence>
<dbReference type="Proteomes" id="UP000267096">
    <property type="component" value="Unassembled WGS sequence"/>
</dbReference>
<dbReference type="InterPro" id="IPR017441">
    <property type="entry name" value="Protein_kinase_ATP_BS"/>
</dbReference>
<dbReference type="InterPro" id="IPR001245">
    <property type="entry name" value="Ser-Thr/Tyr_kinase_cat_dom"/>
</dbReference>
<dbReference type="SUPFAM" id="SSF56112">
    <property type="entry name" value="Protein kinase-like (PK-like)"/>
    <property type="match status" value="1"/>
</dbReference>
<reference evidence="10" key="1">
    <citation type="submission" date="2017-02" db="UniProtKB">
        <authorList>
            <consortium name="WormBaseParasite"/>
        </authorList>
    </citation>
    <scope>IDENTIFICATION</scope>
</reference>
<protein>
    <submittedName>
        <fullName evidence="10">Protein kinase domain-containing protein</fullName>
    </submittedName>
</protein>
<dbReference type="Pfam" id="PF07714">
    <property type="entry name" value="PK_Tyr_Ser-Thr"/>
    <property type="match status" value="1"/>
</dbReference>
<evidence type="ECO:0000313" key="9">
    <source>
        <dbReference type="Proteomes" id="UP000267096"/>
    </source>
</evidence>
<organism evidence="10">
    <name type="scientific">Anisakis simplex</name>
    <name type="common">Herring worm</name>
    <dbReference type="NCBI Taxonomy" id="6269"/>
    <lineage>
        <taxon>Eukaryota</taxon>
        <taxon>Metazoa</taxon>
        <taxon>Ecdysozoa</taxon>
        <taxon>Nematoda</taxon>
        <taxon>Chromadorea</taxon>
        <taxon>Rhabditida</taxon>
        <taxon>Spirurina</taxon>
        <taxon>Ascaridomorpha</taxon>
        <taxon>Ascaridoidea</taxon>
        <taxon>Anisakidae</taxon>
        <taxon>Anisakis</taxon>
        <taxon>Anisakis simplex complex</taxon>
    </lineage>
</organism>
<dbReference type="GO" id="GO:0005737">
    <property type="term" value="C:cytoplasm"/>
    <property type="evidence" value="ECO:0007669"/>
    <property type="project" value="TreeGrafter"/>
</dbReference>
<dbReference type="WBParaSite" id="ASIM_0000085401-mRNA-1">
    <property type="protein sequence ID" value="ASIM_0000085401-mRNA-1"/>
    <property type="gene ID" value="ASIM_0000085401"/>
</dbReference>
<dbReference type="GO" id="GO:0004674">
    <property type="term" value="F:protein serine/threonine kinase activity"/>
    <property type="evidence" value="ECO:0007669"/>
    <property type="project" value="TreeGrafter"/>
</dbReference>
<sequence>MDASSLLKWLSSFLGWLWSMLIWPIWTGDNKMAKHLQIPKGQLEFGECVGEGGFGQVFRGKWKTKEGEKTVAMKRVTKFEKEVKILSEFDHPNVIQFYGVSEDHLGYIIVTEYAEGGSLYDHLHNGDNTSIDFKQIITWALEIARGVEYLHYDAPVKTIHRDLKSKNVVLTSERVCKLCDFGASKNSVHSVTSTSLNGTIPWMSPEQIKRDRISTATDVWSYGVILWEMITRKMPYKGLPELTVFGSIANNGSTLVIPEDCPAAFKRLMQNCWIMEPENRYNMRQVISALNDMQMEMQPETMLRNELQKMRDELQKTMRDELRKTREEMKQNLFGAIALMRTLGECVSDEDLTRALRLTGNDPSMVLVYDAIKCRKRY</sequence>
<accession>A0A0M3J019</accession>
<dbReference type="Gene3D" id="3.30.200.20">
    <property type="entry name" value="Phosphorylase Kinase, domain 1"/>
    <property type="match status" value="1"/>
</dbReference>
<evidence type="ECO:0000256" key="4">
    <source>
        <dbReference type="ARBA" id="ARBA00022840"/>
    </source>
</evidence>
<evidence type="ECO:0000256" key="3">
    <source>
        <dbReference type="ARBA" id="ARBA00022777"/>
    </source>
</evidence>
<dbReference type="PANTHER" id="PTHR44329:SF288">
    <property type="entry name" value="MITOGEN-ACTIVATED PROTEIN KINASE KINASE KINASE 20"/>
    <property type="match status" value="1"/>
</dbReference>
<evidence type="ECO:0000256" key="2">
    <source>
        <dbReference type="ARBA" id="ARBA00022741"/>
    </source>
</evidence>
<feature type="transmembrane region" description="Helical" evidence="6">
    <location>
        <begin position="6"/>
        <end position="26"/>
    </location>
</feature>
<name>A0A0M3J019_ANISI</name>
<proteinExistence type="predicted"/>
<dbReference type="SMART" id="SM00220">
    <property type="entry name" value="S_TKc"/>
    <property type="match status" value="1"/>
</dbReference>
<keyword evidence="1" id="KW-0808">Transferase</keyword>
<dbReference type="InterPro" id="IPR011009">
    <property type="entry name" value="Kinase-like_dom_sf"/>
</dbReference>
<dbReference type="InterPro" id="IPR000719">
    <property type="entry name" value="Prot_kinase_dom"/>
</dbReference>
<feature type="domain" description="Protein kinase" evidence="7">
    <location>
        <begin position="43"/>
        <end position="295"/>
    </location>
</feature>
<gene>
    <name evidence="8" type="ORF">ASIM_LOCUS752</name>
</gene>
<dbReference type="OrthoDB" id="10013149at2759"/>
<keyword evidence="6" id="KW-1133">Transmembrane helix</keyword>
<keyword evidence="3" id="KW-0418">Kinase</keyword>
<dbReference type="EMBL" id="UYRR01000603">
    <property type="protein sequence ID" value="VDK18048.1"/>
    <property type="molecule type" value="Genomic_DNA"/>
</dbReference>
<dbReference type="AlphaFoldDB" id="A0A0M3J019"/>
<dbReference type="PROSITE" id="PS50011">
    <property type="entry name" value="PROTEIN_KINASE_DOM"/>
    <property type="match status" value="1"/>
</dbReference>
<evidence type="ECO:0000256" key="6">
    <source>
        <dbReference type="SAM" id="Phobius"/>
    </source>
</evidence>
<evidence type="ECO:0000313" key="10">
    <source>
        <dbReference type="WBParaSite" id="ASIM_0000085401-mRNA-1"/>
    </source>
</evidence>
<keyword evidence="6" id="KW-0472">Membrane</keyword>
<keyword evidence="4 5" id="KW-0067">ATP-binding</keyword>
<dbReference type="InterPro" id="IPR051681">
    <property type="entry name" value="Ser/Thr_Kinases-Pseudokinases"/>
</dbReference>
<keyword evidence="9" id="KW-1185">Reference proteome</keyword>
<feature type="binding site" evidence="5">
    <location>
        <position position="74"/>
    </location>
    <ligand>
        <name>ATP</name>
        <dbReference type="ChEBI" id="CHEBI:30616"/>
    </ligand>
</feature>
<dbReference type="PANTHER" id="PTHR44329">
    <property type="entry name" value="SERINE/THREONINE-PROTEIN KINASE TNNI3K-RELATED"/>
    <property type="match status" value="1"/>
</dbReference>
<dbReference type="GO" id="GO:0005524">
    <property type="term" value="F:ATP binding"/>
    <property type="evidence" value="ECO:0007669"/>
    <property type="project" value="UniProtKB-UniRule"/>
</dbReference>
<evidence type="ECO:0000256" key="1">
    <source>
        <dbReference type="ARBA" id="ARBA00022679"/>
    </source>
</evidence>
<keyword evidence="2 5" id="KW-0547">Nucleotide-binding</keyword>